<dbReference type="InterPro" id="IPR008792">
    <property type="entry name" value="PQQD"/>
</dbReference>
<accession>A0ABS9DC34</accession>
<evidence type="ECO:0000313" key="2">
    <source>
        <dbReference type="Proteomes" id="UP001521137"/>
    </source>
</evidence>
<dbReference type="Gene3D" id="1.10.10.1150">
    <property type="entry name" value="Coenzyme PQQ synthesis protein D (PqqD)"/>
    <property type="match status" value="1"/>
</dbReference>
<dbReference type="InterPro" id="IPR041881">
    <property type="entry name" value="PqqD_sf"/>
</dbReference>
<dbReference type="NCBIfam" id="TIGR04353">
    <property type="entry name" value="PqqD_rel_X"/>
    <property type="match status" value="1"/>
</dbReference>
<dbReference type="Proteomes" id="UP001521137">
    <property type="component" value="Unassembled WGS sequence"/>
</dbReference>
<comment type="caution">
    <text evidence="1">The sequence shown here is derived from an EMBL/GenBank/DDBJ whole genome shotgun (WGS) entry which is preliminary data.</text>
</comment>
<sequence length="88" mass="9934">MNIKLNDGLLIQKVVDEVVILEPETGDYYTLNETGALMLEGLQQGKDITEIAQDLSRKFSVDNQEIKQDLYQLLTELEKNGLAHNQDA</sequence>
<protein>
    <submittedName>
        <fullName evidence="1">HPr-rel-A system PqqD family peptide chaperone</fullName>
    </submittedName>
</protein>
<name>A0ABS9DC34_9ALTE</name>
<dbReference type="InterPro" id="IPR027599">
    <property type="entry name" value="PqqD-rel_X"/>
</dbReference>
<gene>
    <name evidence="1" type="ORF">L0668_17440</name>
</gene>
<evidence type="ECO:0000313" key="1">
    <source>
        <dbReference type="EMBL" id="MCF2949907.1"/>
    </source>
</evidence>
<organism evidence="1 2">
    <name type="scientific">Paraglaciecola algarum</name>
    <dbReference type="NCBI Taxonomy" id="3050085"/>
    <lineage>
        <taxon>Bacteria</taxon>
        <taxon>Pseudomonadati</taxon>
        <taxon>Pseudomonadota</taxon>
        <taxon>Gammaproteobacteria</taxon>
        <taxon>Alteromonadales</taxon>
        <taxon>Alteromonadaceae</taxon>
        <taxon>Paraglaciecola</taxon>
    </lineage>
</organism>
<keyword evidence="2" id="KW-1185">Reference proteome</keyword>
<dbReference type="EMBL" id="JAKGAS010000012">
    <property type="protein sequence ID" value="MCF2949907.1"/>
    <property type="molecule type" value="Genomic_DNA"/>
</dbReference>
<proteinExistence type="predicted"/>
<dbReference type="Pfam" id="PF05402">
    <property type="entry name" value="PqqD"/>
    <property type="match status" value="1"/>
</dbReference>
<dbReference type="RefSeq" id="WP_235314011.1">
    <property type="nucleotide sequence ID" value="NZ_JAKGAS010000012.1"/>
</dbReference>
<reference evidence="1 2" key="1">
    <citation type="submission" date="2022-01" db="EMBL/GenBank/DDBJ databases">
        <title>Paraglaciecola sp. G1-23.</title>
        <authorList>
            <person name="Jin M.S."/>
            <person name="Han D.M."/>
            <person name="Kim H.M."/>
            <person name="Jeon C.O."/>
        </authorList>
    </citation>
    <scope>NUCLEOTIDE SEQUENCE [LARGE SCALE GENOMIC DNA]</scope>
    <source>
        <strain evidence="1 2">G1-23</strain>
    </source>
</reference>